<dbReference type="EMBL" id="JAUSUB010000015">
    <property type="protein sequence ID" value="MDQ0271550.1"/>
    <property type="molecule type" value="Genomic_DNA"/>
</dbReference>
<evidence type="ECO:0000313" key="2">
    <source>
        <dbReference type="Proteomes" id="UP001238088"/>
    </source>
</evidence>
<comment type="caution">
    <text evidence="1">The sequence shown here is derived from an EMBL/GenBank/DDBJ whole genome shotgun (WGS) entry which is preliminary data.</text>
</comment>
<name>A0ABU0ANB3_9BACI</name>
<gene>
    <name evidence="1" type="ORF">J2S17_003438</name>
</gene>
<reference evidence="1 2" key="1">
    <citation type="submission" date="2023-07" db="EMBL/GenBank/DDBJ databases">
        <title>Genomic Encyclopedia of Type Strains, Phase IV (KMG-IV): sequencing the most valuable type-strain genomes for metagenomic binning, comparative biology and taxonomic classification.</title>
        <authorList>
            <person name="Goeker M."/>
        </authorList>
    </citation>
    <scope>NUCLEOTIDE SEQUENCE [LARGE SCALE GENOMIC DNA]</scope>
    <source>
        <strain evidence="1 2">DSM 23494</strain>
    </source>
</reference>
<sequence>MLLKICFRCNRPSYSSSEMKGWNCPYCQTNLDHFPNFPTRMLEKCPNRKGYELKGDHLIQSKSPIIQKSI</sequence>
<evidence type="ECO:0000313" key="1">
    <source>
        <dbReference type="EMBL" id="MDQ0271550.1"/>
    </source>
</evidence>
<proteinExistence type="predicted"/>
<keyword evidence="2" id="KW-1185">Reference proteome</keyword>
<protein>
    <submittedName>
        <fullName evidence="1">Uncharacterized protein</fullName>
    </submittedName>
</protein>
<accession>A0ABU0ANB3</accession>
<organism evidence="1 2">
    <name type="scientific">Cytobacillus purgationiresistens</name>
    <dbReference type="NCBI Taxonomy" id="863449"/>
    <lineage>
        <taxon>Bacteria</taxon>
        <taxon>Bacillati</taxon>
        <taxon>Bacillota</taxon>
        <taxon>Bacilli</taxon>
        <taxon>Bacillales</taxon>
        <taxon>Bacillaceae</taxon>
        <taxon>Cytobacillus</taxon>
    </lineage>
</organism>
<dbReference type="Proteomes" id="UP001238088">
    <property type="component" value="Unassembled WGS sequence"/>
</dbReference>